<keyword evidence="14 23" id="KW-0573">Peptidoglycan synthesis</keyword>
<evidence type="ECO:0000313" key="31">
    <source>
        <dbReference type="Proteomes" id="UP000441399"/>
    </source>
</evidence>
<evidence type="ECO:0000256" key="12">
    <source>
        <dbReference type="ARBA" id="ARBA00022801"/>
    </source>
</evidence>
<evidence type="ECO:0000256" key="25">
    <source>
        <dbReference type="SAM" id="MobiDB-lite"/>
    </source>
</evidence>
<sequence length="795" mass="88964">MAPPRKNNKNKKANSSASNAPAKKTVRASGKESVGRSWANILVKVLFTGLILSLFVLAYLDAWVMERFEGRKWQVPATVYARPLTLYEGLVIDMQTVVDELHAAGYQSGDTARAGAYRRNGSKLEIHRRGFDFHNGFSPARRIQLQFKGGRLRRLADPTGASSVRLEPVQIGTLHPRLHEARQLVSIEQVPQGLIDALLSTEDRDFYAHLGVSPKAIARAMRKNMHEGRVVQGGSTITQQLVKNFFLTGERSYGRKALEAVIAVLLELRTEKDDILEAYINEVFIAQDGSRAIHGFGLASAYLFSRPLRELDPHESALLVAMMKGPSYYNPLRHPERALERRNLVLAMMAEQGHLSQQQLANYSQKPLGVERRRRQKYHYSAYLDLVREQLRRDYSDDALSTQGLRIHTYLDPQWQWRAQKQLIDGIQRLSKRYGKKAEGVQGAAVVVDHSSGDVIAVAGGTDVYHGAYNRALNARRPIGSLVKPAIYLTALEKGYTLQTPISDEPLMVTYDNKKWQPQNFDRRSHTLADITGDEADHSVLEIPLYQALARSYNLAAVRLGTDVGISAVTDTLRRLGFEGRIPYLPAMLLGAVEMRPLDVAQIYATIANRGFYAPLQAIRNVTDETGQELLRYPLKMEQRIALGPVHMLDYSLQAVMHEGTGRSVARQFASNHRIAGKTGTSDDQRDSWFAGYDNGKTTAVWLGFDDNRPLPFTAAGGALPIWASVMRSHRGVLGAGPVPEGVNYLWVDQRSGALSRETCDGAIYLPFMEGTEPTEEAPCYKENTILHWFKTWFQ</sequence>
<comment type="similarity">
    <text evidence="4 23">In the C-terminal section; belongs to the transpeptidase family.</text>
</comment>
<evidence type="ECO:0000256" key="26">
    <source>
        <dbReference type="SAM" id="Phobius"/>
    </source>
</evidence>
<dbReference type="Pfam" id="PF00912">
    <property type="entry name" value="Transgly"/>
    <property type="match status" value="1"/>
</dbReference>
<evidence type="ECO:0000256" key="9">
    <source>
        <dbReference type="ARBA" id="ARBA00022670"/>
    </source>
</evidence>
<dbReference type="InterPro" id="IPR050396">
    <property type="entry name" value="Glycosyltr_51/Transpeptidase"/>
</dbReference>
<gene>
    <name evidence="30" type="primary">mrcB</name>
    <name evidence="30" type="ORF">OPDIPICF_01589</name>
</gene>
<comment type="pathway">
    <text evidence="3 23">Cell wall biogenesis; peptidoglycan biosynthesis.</text>
</comment>
<dbReference type="Pfam" id="PF00905">
    <property type="entry name" value="Transpeptidase"/>
    <property type="match status" value="1"/>
</dbReference>
<comment type="catalytic activity">
    <reaction evidence="21">
        <text>[GlcNAc-(1-&gt;4)-Mur2Ac(oyl-L-Ala-gamma-D-Glu-L-Lys-D-Ala-D-Ala)](n)-di-trans,octa-cis-undecaprenyl diphosphate + beta-D-GlcNAc-(1-&gt;4)-Mur2Ac(oyl-L-Ala-gamma-D-Glu-L-Lys-D-Ala-D-Ala)-di-trans,octa-cis-undecaprenyl diphosphate = [GlcNAc-(1-&gt;4)-Mur2Ac(oyl-L-Ala-gamma-D-Glu-L-Lys-D-Ala-D-Ala)](n+1)-di-trans,octa-cis-undecaprenyl diphosphate + di-trans,octa-cis-undecaprenyl diphosphate + H(+)</text>
        <dbReference type="Rhea" id="RHEA:23708"/>
        <dbReference type="Rhea" id="RHEA-COMP:9602"/>
        <dbReference type="Rhea" id="RHEA-COMP:9603"/>
        <dbReference type="ChEBI" id="CHEBI:15378"/>
        <dbReference type="ChEBI" id="CHEBI:58405"/>
        <dbReference type="ChEBI" id="CHEBI:60033"/>
        <dbReference type="ChEBI" id="CHEBI:78435"/>
        <dbReference type="EC" id="2.4.99.28"/>
    </reaction>
</comment>
<dbReference type="Gene3D" id="1.10.3810.10">
    <property type="entry name" value="Biosynthetic peptidoglycan transglycosylase-like"/>
    <property type="match status" value="1"/>
</dbReference>
<dbReference type="PANTHER" id="PTHR32282:SF11">
    <property type="entry name" value="PENICILLIN-BINDING PROTEIN 1B"/>
    <property type="match status" value="1"/>
</dbReference>
<dbReference type="GO" id="GO:0009002">
    <property type="term" value="F:serine-type D-Ala-D-Ala carboxypeptidase activity"/>
    <property type="evidence" value="ECO:0007669"/>
    <property type="project" value="UniProtKB-EC"/>
</dbReference>
<evidence type="ECO:0000313" key="30">
    <source>
        <dbReference type="EMBL" id="CAA0114350.1"/>
    </source>
</evidence>
<dbReference type="EMBL" id="CACSIO010000023">
    <property type="protein sequence ID" value="CAA0114350.1"/>
    <property type="molecule type" value="Genomic_DNA"/>
</dbReference>
<evidence type="ECO:0000259" key="28">
    <source>
        <dbReference type="Pfam" id="PF00912"/>
    </source>
</evidence>
<dbReference type="GO" id="GO:0009274">
    <property type="term" value="C:peptidoglycan-based cell wall"/>
    <property type="evidence" value="ECO:0007669"/>
    <property type="project" value="UniProtKB-UniRule"/>
</dbReference>
<dbReference type="GO" id="GO:0008360">
    <property type="term" value="P:regulation of cell shape"/>
    <property type="evidence" value="ECO:0007669"/>
    <property type="project" value="UniProtKB-UniRule"/>
</dbReference>
<dbReference type="AlphaFoldDB" id="A0A5S9Q968"/>
<dbReference type="Proteomes" id="UP000441399">
    <property type="component" value="Unassembled WGS sequence"/>
</dbReference>
<accession>A0A5S9Q968</accession>
<dbReference type="GO" id="GO:0008658">
    <property type="term" value="F:penicillin binding"/>
    <property type="evidence" value="ECO:0007669"/>
    <property type="project" value="UniProtKB-UniRule"/>
</dbReference>
<dbReference type="InterPro" id="IPR028166">
    <property type="entry name" value="UB2H"/>
</dbReference>
<keyword evidence="26" id="KW-0812">Transmembrane</keyword>
<evidence type="ECO:0000256" key="15">
    <source>
        <dbReference type="ARBA" id="ARBA00023136"/>
    </source>
</evidence>
<keyword evidence="12" id="KW-0378">Hydrolase</keyword>
<dbReference type="SUPFAM" id="SSF56601">
    <property type="entry name" value="beta-lactamase/transpeptidase-like"/>
    <property type="match status" value="1"/>
</dbReference>
<comment type="function">
    <text evidence="1 23">Cell wall formation. Synthesis of cross-linked peptidoglycan from the lipid intermediates. The enzyme has a penicillin-insensitive transglycosylase N-terminal domain (formation of linear glycan strands) and a penicillin-sensitive transpeptidase C-terminal domain (cross-linking of the peptide subunits).</text>
</comment>
<dbReference type="GO" id="GO:0046677">
    <property type="term" value="P:response to antibiotic"/>
    <property type="evidence" value="ECO:0007669"/>
    <property type="project" value="UniProtKB-UniRule"/>
</dbReference>
<dbReference type="InterPro" id="IPR001460">
    <property type="entry name" value="PCN-bd_Tpept"/>
</dbReference>
<evidence type="ECO:0000256" key="22">
    <source>
        <dbReference type="NCBIfam" id="TIGR02071"/>
    </source>
</evidence>
<organism evidence="30 31">
    <name type="scientific">BD1-7 clade bacterium</name>
    <dbReference type="NCBI Taxonomy" id="2029982"/>
    <lineage>
        <taxon>Bacteria</taxon>
        <taxon>Pseudomonadati</taxon>
        <taxon>Pseudomonadota</taxon>
        <taxon>Gammaproteobacteria</taxon>
        <taxon>Cellvibrionales</taxon>
        <taxon>Spongiibacteraceae</taxon>
        <taxon>BD1-7 clade</taxon>
    </lineage>
</organism>
<dbReference type="InterPro" id="IPR036950">
    <property type="entry name" value="PBP_transglycosylase"/>
</dbReference>
<feature type="active site" description="Proton donor; for transglycosylase activity" evidence="24">
    <location>
        <position position="202"/>
    </location>
</feature>
<feature type="transmembrane region" description="Helical" evidence="26">
    <location>
        <begin position="41"/>
        <end position="60"/>
    </location>
</feature>
<evidence type="ECO:0000256" key="24">
    <source>
        <dbReference type="PIRSR" id="PIRSR002799-1"/>
    </source>
</evidence>
<keyword evidence="13 23" id="KW-0133">Cell shape</keyword>
<dbReference type="GO" id="GO:0009252">
    <property type="term" value="P:peptidoglycan biosynthetic process"/>
    <property type="evidence" value="ECO:0007669"/>
    <property type="project" value="UniProtKB-UniRule"/>
</dbReference>
<keyword evidence="18 23" id="KW-0961">Cell wall biogenesis/degradation</keyword>
<dbReference type="Gene3D" id="3.30.2060.10">
    <property type="entry name" value="Penicillin-binding protein 1b domain"/>
    <property type="match status" value="1"/>
</dbReference>
<dbReference type="InterPro" id="IPR023346">
    <property type="entry name" value="Lysozyme-like_dom_sf"/>
</dbReference>
<dbReference type="PIRSF" id="PIRSF002799">
    <property type="entry name" value="PBP_1b"/>
    <property type="match status" value="1"/>
</dbReference>
<dbReference type="PANTHER" id="PTHR32282">
    <property type="entry name" value="BINDING PROTEIN TRANSPEPTIDASE, PUTATIVE-RELATED"/>
    <property type="match status" value="1"/>
</dbReference>
<evidence type="ECO:0000256" key="7">
    <source>
        <dbReference type="ARBA" id="ARBA00022475"/>
    </source>
</evidence>
<evidence type="ECO:0000256" key="11">
    <source>
        <dbReference type="ARBA" id="ARBA00022679"/>
    </source>
</evidence>
<dbReference type="GO" id="GO:0005886">
    <property type="term" value="C:plasma membrane"/>
    <property type="evidence" value="ECO:0007669"/>
    <property type="project" value="UniProtKB-SubCell"/>
</dbReference>
<feature type="domain" description="Glycosyl transferase family 51" evidence="28">
    <location>
        <begin position="179"/>
        <end position="349"/>
    </location>
</feature>
<evidence type="ECO:0000256" key="8">
    <source>
        <dbReference type="ARBA" id="ARBA00022645"/>
    </source>
</evidence>
<evidence type="ECO:0000259" key="27">
    <source>
        <dbReference type="Pfam" id="PF00905"/>
    </source>
</evidence>
<keyword evidence="10 23" id="KW-0328">Glycosyltransferase</keyword>
<keyword evidence="11 23" id="KW-0808">Transferase</keyword>
<evidence type="ECO:0000256" key="4">
    <source>
        <dbReference type="ARBA" id="ARBA00007090"/>
    </source>
</evidence>
<dbReference type="GO" id="GO:0030288">
    <property type="term" value="C:outer membrane-bounded periplasmic space"/>
    <property type="evidence" value="ECO:0007669"/>
    <property type="project" value="TreeGrafter"/>
</dbReference>
<evidence type="ECO:0000256" key="10">
    <source>
        <dbReference type="ARBA" id="ARBA00022676"/>
    </source>
</evidence>
<evidence type="ECO:0000256" key="20">
    <source>
        <dbReference type="ARBA" id="ARBA00034000"/>
    </source>
</evidence>
<dbReference type="UniPathway" id="UPA00219"/>
<evidence type="ECO:0000256" key="17">
    <source>
        <dbReference type="ARBA" id="ARBA00023268"/>
    </source>
</evidence>
<evidence type="ECO:0000256" key="16">
    <source>
        <dbReference type="ARBA" id="ARBA00023251"/>
    </source>
</evidence>
<dbReference type="Pfam" id="PF14814">
    <property type="entry name" value="UB2H"/>
    <property type="match status" value="1"/>
</dbReference>
<keyword evidence="16" id="KW-0046">Antibiotic resistance</keyword>
<protein>
    <recommendedName>
        <fullName evidence="6 22">Penicillin-binding protein 1B</fullName>
        <shortName evidence="23">PBP-1b</shortName>
        <shortName evidence="23">PBP1b</shortName>
    </recommendedName>
    <alternativeName>
        <fullName evidence="19 23">Murein polymerase</fullName>
    </alternativeName>
</protein>
<evidence type="ECO:0000256" key="1">
    <source>
        <dbReference type="ARBA" id="ARBA00002624"/>
    </source>
</evidence>
<dbReference type="Gene3D" id="3.40.710.10">
    <property type="entry name" value="DD-peptidase/beta-lactamase superfamily"/>
    <property type="match status" value="1"/>
</dbReference>
<feature type="domain" description="Bifunctional transglycosylase second" evidence="29">
    <location>
        <begin position="86"/>
        <end position="162"/>
    </location>
</feature>
<dbReference type="InterPro" id="IPR001264">
    <property type="entry name" value="Glyco_trans_51"/>
</dbReference>
<dbReference type="GO" id="GO:0071555">
    <property type="term" value="P:cell wall organization"/>
    <property type="evidence" value="ECO:0007669"/>
    <property type="project" value="UniProtKB-UniRule"/>
</dbReference>
<evidence type="ECO:0000256" key="2">
    <source>
        <dbReference type="ARBA" id="ARBA00004236"/>
    </source>
</evidence>
<dbReference type="InterPro" id="IPR012338">
    <property type="entry name" value="Beta-lactam/transpept-like"/>
</dbReference>
<evidence type="ECO:0000256" key="3">
    <source>
        <dbReference type="ARBA" id="ARBA00004752"/>
    </source>
</evidence>
<dbReference type="NCBIfam" id="TIGR02071">
    <property type="entry name" value="PBP_1b"/>
    <property type="match status" value="1"/>
</dbReference>
<dbReference type="GO" id="GO:0008955">
    <property type="term" value="F:peptidoglycan glycosyltransferase activity"/>
    <property type="evidence" value="ECO:0007669"/>
    <property type="project" value="UniProtKB-UniRule"/>
</dbReference>
<proteinExistence type="inferred from homology"/>
<keyword evidence="8" id="KW-0121">Carboxypeptidase</keyword>
<keyword evidence="7" id="KW-1003">Cell membrane</keyword>
<comment type="catalytic activity">
    <reaction evidence="20">
        <text>Preferential cleavage: (Ac)2-L-Lys-D-Ala-|-D-Ala. Also transpeptidation of peptidyl-alanyl moieties that are N-acyl substituents of D-alanine.</text>
        <dbReference type="EC" id="3.4.16.4"/>
    </reaction>
</comment>
<evidence type="ECO:0000256" key="5">
    <source>
        <dbReference type="ARBA" id="ARBA00007739"/>
    </source>
</evidence>
<dbReference type="InterPro" id="IPR011813">
    <property type="entry name" value="PBP_1b"/>
</dbReference>
<keyword evidence="31" id="KW-1185">Reference proteome</keyword>
<feature type="compositionally biased region" description="Basic residues" evidence="25">
    <location>
        <begin position="1"/>
        <end position="12"/>
    </location>
</feature>
<keyword evidence="17" id="KW-0511">Multifunctional enzyme</keyword>
<evidence type="ECO:0000256" key="21">
    <source>
        <dbReference type="ARBA" id="ARBA00049902"/>
    </source>
</evidence>
<evidence type="ECO:0000256" key="6">
    <source>
        <dbReference type="ARBA" id="ARBA00018637"/>
    </source>
</evidence>
<comment type="similarity">
    <text evidence="5 23">In the N-terminal section; belongs to the glycosyltransferase 51 family.</text>
</comment>
<evidence type="ECO:0000256" key="13">
    <source>
        <dbReference type="ARBA" id="ARBA00022960"/>
    </source>
</evidence>
<keyword evidence="9" id="KW-0645">Protease</keyword>
<dbReference type="SUPFAM" id="SSF53955">
    <property type="entry name" value="Lysozyme-like"/>
    <property type="match status" value="1"/>
</dbReference>
<comment type="subcellular location">
    <subcellularLocation>
        <location evidence="2">Cell membrane</location>
    </subcellularLocation>
</comment>
<keyword evidence="15 26" id="KW-0472">Membrane</keyword>
<name>A0A5S9Q968_9GAMM</name>
<evidence type="ECO:0000256" key="18">
    <source>
        <dbReference type="ARBA" id="ARBA00023316"/>
    </source>
</evidence>
<evidence type="ECO:0000256" key="14">
    <source>
        <dbReference type="ARBA" id="ARBA00022984"/>
    </source>
</evidence>
<evidence type="ECO:0000259" key="29">
    <source>
        <dbReference type="Pfam" id="PF14814"/>
    </source>
</evidence>
<reference evidence="30 31" key="1">
    <citation type="submission" date="2019-11" db="EMBL/GenBank/DDBJ databases">
        <authorList>
            <person name="Holert J."/>
        </authorList>
    </citation>
    <scope>NUCLEOTIDE SEQUENCE [LARGE SCALE GENOMIC DNA]</scope>
    <source>
        <strain evidence="30">SB11_3</strain>
    </source>
</reference>
<feature type="compositionally biased region" description="Low complexity" evidence="25">
    <location>
        <begin position="13"/>
        <end position="23"/>
    </location>
</feature>
<evidence type="ECO:0000256" key="19">
    <source>
        <dbReference type="ARBA" id="ARBA00032454"/>
    </source>
</evidence>
<feature type="active site" description="Acyl-ester intermediate; for transpeptidase activity" evidence="24">
    <location>
        <position position="481"/>
    </location>
</feature>
<feature type="domain" description="Penicillin-binding protein transpeptidase" evidence="27">
    <location>
        <begin position="443"/>
        <end position="705"/>
    </location>
</feature>
<feature type="region of interest" description="Disordered" evidence="25">
    <location>
        <begin position="1"/>
        <end position="29"/>
    </location>
</feature>
<keyword evidence="26" id="KW-1133">Transmembrane helix</keyword>
<evidence type="ECO:0000256" key="23">
    <source>
        <dbReference type="PIRNR" id="PIRNR002799"/>
    </source>
</evidence>
<dbReference type="GO" id="GO:0006508">
    <property type="term" value="P:proteolysis"/>
    <property type="evidence" value="ECO:0007669"/>
    <property type="project" value="UniProtKB-KW"/>
</dbReference>
<dbReference type="OrthoDB" id="9766909at2"/>